<gene>
    <name evidence="4" type="ORF">GCM10023235_05130</name>
</gene>
<protein>
    <submittedName>
        <fullName evidence="4">CBS domain-containing protein</fullName>
    </submittedName>
</protein>
<evidence type="ECO:0000259" key="3">
    <source>
        <dbReference type="PROSITE" id="PS51371"/>
    </source>
</evidence>
<dbReference type="Proteomes" id="UP001501752">
    <property type="component" value="Unassembled WGS sequence"/>
</dbReference>
<dbReference type="SMART" id="SM00116">
    <property type="entry name" value="CBS"/>
    <property type="match status" value="2"/>
</dbReference>
<sequence>MEHSWDTVGEVMTHAVVAVGRDAPYREIAETLRSWKVGSVPVLTGDGRVIGVVSEADLLVARESEGEDGAEAMTAGQLMSAPAATVHPGSPAAEAARTLARRGLRRLPVVDEEDYLLGIVSRGDLLKIHLREDEDLAAQVRFELLAALHPGPAGELDVRAEDGRVTVTGPLPDALTPAGLARLIRSVPGVVDAAVRAAAPA</sequence>
<dbReference type="PANTHER" id="PTHR43080:SF29">
    <property type="entry name" value="OS02G0818000 PROTEIN"/>
    <property type="match status" value="1"/>
</dbReference>
<evidence type="ECO:0000256" key="1">
    <source>
        <dbReference type="ARBA" id="ARBA00023122"/>
    </source>
</evidence>
<dbReference type="Pfam" id="PF00571">
    <property type="entry name" value="CBS"/>
    <property type="match status" value="2"/>
</dbReference>
<evidence type="ECO:0000256" key="2">
    <source>
        <dbReference type="PROSITE-ProRule" id="PRU00703"/>
    </source>
</evidence>
<dbReference type="CDD" id="cd04586">
    <property type="entry name" value="CBS_pair_BON_assoc"/>
    <property type="match status" value="1"/>
</dbReference>
<reference evidence="5" key="1">
    <citation type="journal article" date="2019" name="Int. J. Syst. Evol. Microbiol.">
        <title>The Global Catalogue of Microorganisms (GCM) 10K type strain sequencing project: providing services to taxonomists for standard genome sequencing and annotation.</title>
        <authorList>
            <consortium name="The Broad Institute Genomics Platform"/>
            <consortium name="The Broad Institute Genome Sequencing Center for Infectious Disease"/>
            <person name="Wu L."/>
            <person name="Ma J."/>
        </authorList>
    </citation>
    <scope>NUCLEOTIDE SEQUENCE [LARGE SCALE GENOMIC DNA]</scope>
    <source>
        <strain evidence="5">JCM 13006</strain>
    </source>
</reference>
<dbReference type="RefSeq" id="WP_345695104.1">
    <property type="nucleotide sequence ID" value="NZ_BAABIS010000001.1"/>
</dbReference>
<accession>A0ABP9D8Z3</accession>
<feature type="domain" description="CBS" evidence="3">
    <location>
        <begin position="79"/>
        <end position="136"/>
    </location>
</feature>
<proteinExistence type="predicted"/>
<dbReference type="Gene3D" id="3.10.580.10">
    <property type="entry name" value="CBS-domain"/>
    <property type="match status" value="1"/>
</dbReference>
<dbReference type="PANTHER" id="PTHR43080">
    <property type="entry name" value="CBS DOMAIN-CONTAINING PROTEIN CBSX3, MITOCHONDRIAL"/>
    <property type="match status" value="1"/>
</dbReference>
<feature type="domain" description="CBS" evidence="3">
    <location>
        <begin position="12"/>
        <end position="69"/>
    </location>
</feature>
<dbReference type="InterPro" id="IPR051257">
    <property type="entry name" value="Diverse_CBS-Domain"/>
</dbReference>
<evidence type="ECO:0000313" key="5">
    <source>
        <dbReference type="Proteomes" id="UP001501752"/>
    </source>
</evidence>
<dbReference type="PROSITE" id="PS51371">
    <property type="entry name" value="CBS"/>
    <property type="match status" value="2"/>
</dbReference>
<dbReference type="InterPro" id="IPR000644">
    <property type="entry name" value="CBS_dom"/>
</dbReference>
<comment type="caution">
    <text evidence="4">The sequence shown here is derived from an EMBL/GenBank/DDBJ whole genome shotgun (WGS) entry which is preliminary data.</text>
</comment>
<name>A0ABP9D8Z3_9ACTN</name>
<keyword evidence="5" id="KW-1185">Reference proteome</keyword>
<keyword evidence="1 2" id="KW-0129">CBS domain</keyword>
<dbReference type="InterPro" id="IPR046342">
    <property type="entry name" value="CBS_dom_sf"/>
</dbReference>
<dbReference type="SUPFAM" id="SSF54631">
    <property type="entry name" value="CBS-domain pair"/>
    <property type="match status" value="1"/>
</dbReference>
<organism evidence="4 5">
    <name type="scientific">Kitasatospora terrestris</name>
    <dbReference type="NCBI Taxonomy" id="258051"/>
    <lineage>
        <taxon>Bacteria</taxon>
        <taxon>Bacillati</taxon>
        <taxon>Actinomycetota</taxon>
        <taxon>Actinomycetes</taxon>
        <taxon>Kitasatosporales</taxon>
        <taxon>Streptomycetaceae</taxon>
        <taxon>Kitasatospora</taxon>
    </lineage>
</organism>
<evidence type="ECO:0000313" key="4">
    <source>
        <dbReference type="EMBL" id="GAA4833619.1"/>
    </source>
</evidence>
<dbReference type="EMBL" id="BAABIS010000001">
    <property type="protein sequence ID" value="GAA4833619.1"/>
    <property type="molecule type" value="Genomic_DNA"/>
</dbReference>